<proteinExistence type="predicted"/>
<dbReference type="InterPro" id="IPR013320">
    <property type="entry name" value="ConA-like_dom_sf"/>
</dbReference>
<dbReference type="Pfam" id="PF00024">
    <property type="entry name" value="PAN_1"/>
    <property type="match status" value="1"/>
</dbReference>
<dbReference type="EMBL" id="MU827310">
    <property type="protein sequence ID" value="KAJ7360312.1"/>
    <property type="molecule type" value="Genomic_DNA"/>
</dbReference>
<evidence type="ECO:0000256" key="1">
    <source>
        <dbReference type="SAM" id="SignalP"/>
    </source>
</evidence>
<accession>A0A9W9YNQ4</accession>
<sequence>MTMLILYAVAFKLFFACHVLSQDTCRILEFIEPEADSYLEHHVIQSTLVDDNDQCEINCYVERMCLSFNFGMLGPGNKFTCELSDSDHYQHPGDLVSKKGFSYHPTAKLCGGLACPHAASCLPNQQGNLRCVCPGHWPKITNCERGFLFHWTLNGSDPLVSLHNGASHKTADGRTVLYLDGNQRSYAETPAIPIQKISFSLLCWVKVLSLPGHPIHIYSDWSTPHQFRLAIMELYGSSRLCVDLRRSDSQSKTIVYFCDGDITIGEWMHVAATWSRENRVGKLYINGTKTGQQTALGPQDSLDLNPSGHTVFDIGLKRDSMVKAPCMDT</sequence>
<dbReference type="AlphaFoldDB" id="A0A9W9YNQ4"/>
<name>A0A9W9YNQ4_9CNID</name>
<dbReference type="Pfam" id="PF13385">
    <property type="entry name" value="Laminin_G_3"/>
    <property type="match status" value="1"/>
</dbReference>
<dbReference type="OrthoDB" id="5944977at2759"/>
<organism evidence="3 4">
    <name type="scientific">Desmophyllum pertusum</name>
    <dbReference type="NCBI Taxonomy" id="174260"/>
    <lineage>
        <taxon>Eukaryota</taxon>
        <taxon>Metazoa</taxon>
        <taxon>Cnidaria</taxon>
        <taxon>Anthozoa</taxon>
        <taxon>Hexacorallia</taxon>
        <taxon>Scleractinia</taxon>
        <taxon>Caryophylliina</taxon>
        <taxon>Caryophylliidae</taxon>
        <taxon>Desmophyllum</taxon>
    </lineage>
</organism>
<protein>
    <recommendedName>
        <fullName evidence="2">Apple domain-containing protein</fullName>
    </recommendedName>
</protein>
<feature type="signal peptide" evidence="1">
    <location>
        <begin position="1"/>
        <end position="21"/>
    </location>
</feature>
<dbReference type="SUPFAM" id="SSF49899">
    <property type="entry name" value="Concanavalin A-like lectins/glucanases"/>
    <property type="match status" value="1"/>
</dbReference>
<feature type="domain" description="Apple" evidence="2">
    <location>
        <begin position="25"/>
        <end position="110"/>
    </location>
</feature>
<keyword evidence="1" id="KW-0732">Signal</keyword>
<dbReference type="PROSITE" id="PS50948">
    <property type="entry name" value="PAN"/>
    <property type="match status" value="1"/>
</dbReference>
<dbReference type="InterPro" id="IPR003609">
    <property type="entry name" value="Pan_app"/>
</dbReference>
<evidence type="ECO:0000313" key="4">
    <source>
        <dbReference type="Proteomes" id="UP001163046"/>
    </source>
</evidence>
<evidence type="ECO:0000259" key="2">
    <source>
        <dbReference type="PROSITE" id="PS50948"/>
    </source>
</evidence>
<reference evidence="3" key="1">
    <citation type="submission" date="2023-01" db="EMBL/GenBank/DDBJ databases">
        <title>Genome assembly of the deep-sea coral Lophelia pertusa.</title>
        <authorList>
            <person name="Herrera S."/>
            <person name="Cordes E."/>
        </authorList>
    </citation>
    <scope>NUCLEOTIDE SEQUENCE</scope>
    <source>
        <strain evidence="3">USNM1676648</strain>
        <tissue evidence="3">Polyp</tissue>
    </source>
</reference>
<evidence type="ECO:0000313" key="3">
    <source>
        <dbReference type="EMBL" id="KAJ7360312.1"/>
    </source>
</evidence>
<comment type="caution">
    <text evidence="3">The sequence shown here is derived from an EMBL/GenBank/DDBJ whole genome shotgun (WGS) entry which is preliminary data.</text>
</comment>
<keyword evidence="4" id="KW-1185">Reference proteome</keyword>
<feature type="chain" id="PRO_5040995966" description="Apple domain-containing protein" evidence="1">
    <location>
        <begin position="22"/>
        <end position="329"/>
    </location>
</feature>
<gene>
    <name evidence="3" type="ORF">OS493_016943</name>
</gene>
<dbReference type="Gene3D" id="2.60.120.200">
    <property type="match status" value="1"/>
</dbReference>
<dbReference type="Proteomes" id="UP001163046">
    <property type="component" value="Unassembled WGS sequence"/>
</dbReference>